<dbReference type="Proteomes" id="UP001143910">
    <property type="component" value="Unassembled WGS sequence"/>
</dbReference>
<reference evidence="1" key="1">
    <citation type="submission" date="2022-08" db="EMBL/GenBank/DDBJ databases">
        <title>Genome Sequence of Lecanicillium fungicola.</title>
        <authorList>
            <person name="Buettner E."/>
        </authorList>
    </citation>
    <scope>NUCLEOTIDE SEQUENCE</scope>
    <source>
        <strain evidence="1">Babe33</strain>
    </source>
</reference>
<organism evidence="1 2">
    <name type="scientific">Zarea fungicola</name>
    <dbReference type="NCBI Taxonomy" id="93591"/>
    <lineage>
        <taxon>Eukaryota</taxon>
        <taxon>Fungi</taxon>
        <taxon>Dikarya</taxon>
        <taxon>Ascomycota</taxon>
        <taxon>Pezizomycotina</taxon>
        <taxon>Sordariomycetes</taxon>
        <taxon>Hypocreomycetidae</taxon>
        <taxon>Hypocreales</taxon>
        <taxon>Cordycipitaceae</taxon>
        <taxon>Zarea</taxon>
    </lineage>
</organism>
<evidence type="ECO:0000313" key="2">
    <source>
        <dbReference type="Proteomes" id="UP001143910"/>
    </source>
</evidence>
<sequence length="673" mass="76204">MKRKIEETSDAPAKTKAAAAEAGKEFSFTDLGLDPRLVQAVAEQKFSQPTLVQRMAIPIALKGQDVLCKAKTGSGKTAAYVLPVLAGILKRKTTDPEPATTALILVPTRELADQVFKAIEQFSSFCSKDVRAVKLTDKLSDAVQRSLLATLPDIVISTPSRVWHNVNGNSAALSLSKLSHLVLDEADLLLSYGYDTDLENLSWSIPKGIQTIMMSATLTSEVDSLKKIFYRDNAPELLDLEEPDEEGEGVTQLFTKCGEDEKFLLAYVIFKLKLVKGKCIIFVGDIDRCYRLKLFFEQFGIRSCILNSELPVNSRIHVVEEFNKNVYDIIIASDEKEILGNEDKAEEEDAEADDADETEAAAAETSEKEPKKKKQRKSTRQQDAEYDQYRKHMPTTIASAEKDEKILARITKQQAKKGKELKPYNFNPEQVDAFRYRMNDALRAVTKVAVREARTREIRQELMKSEKLKRYFEENPTEMSHLRHDGELRTAQGKDGLTAPKIGFVPLRKFGGKDRKSKRGRSTKRIGSRKADPLKTFAARRRKMSSSRYLFTAQVTHTERRKKIIQLQKPRKQGIARYAAVKKQCYSLYYTMPAAQKIPVTPEQAAAFQSLSITSTPCNAIFLQDGTSYNILGPEREEMMADFWKLEKGTMNDEEFAEKWQSLKYPERREEDV</sequence>
<proteinExistence type="predicted"/>
<evidence type="ECO:0000313" key="1">
    <source>
        <dbReference type="EMBL" id="KAJ2974724.1"/>
    </source>
</evidence>
<accession>A0ACC1N8F0</accession>
<keyword evidence="2" id="KW-1185">Reference proteome</keyword>
<protein>
    <submittedName>
        <fullName evidence="1">Uncharacterized protein</fullName>
    </submittedName>
</protein>
<dbReference type="EMBL" id="JANJQO010000794">
    <property type="protein sequence ID" value="KAJ2974724.1"/>
    <property type="molecule type" value="Genomic_DNA"/>
</dbReference>
<name>A0ACC1N8F0_9HYPO</name>
<gene>
    <name evidence="1" type="ORF">NQ176_g5906</name>
</gene>
<comment type="caution">
    <text evidence="1">The sequence shown here is derived from an EMBL/GenBank/DDBJ whole genome shotgun (WGS) entry which is preliminary data.</text>
</comment>